<evidence type="ECO:0000256" key="2">
    <source>
        <dbReference type="ARBA" id="ARBA00022723"/>
    </source>
</evidence>
<dbReference type="EMBL" id="JAENII010000015">
    <property type="protein sequence ID" value="MBK1828665.1"/>
    <property type="molecule type" value="Genomic_DNA"/>
</dbReference>
<evidence type="ECO:0000256" key="3">
    <source>
        <dbReference type="ARBA" id="ARBA00023004"/>
    </source>
</evidence>
<dbReference type="SUPFAM" id="SSF50952">
    <property type="entry name" value="Soluble quinoprotein glucose dehydrogenase"/>
    <property type="match status" value="1"/>
</dbReference>
<keyword evidence="7" id="KW-1185">Reference proteome</keyword>
<name>A0A934VHH3_9BACT</name>
<dbReference type="InterPro" id="IPR011041">
    <property type="entry name" value="Quinoprot_gluc/sorb_DH_b-prop"/>
</dbReference>
<dbReference type="PANTHER" id="PTHR19328:SF75">
    <property type="entry name" value="ALDOSE SUGAR DEHYDROGENASE YLII"/>
    <property type="match status" value="1"/>
</dbReference>
<gene>
    <name evidence="6" type="ORF">JIN81_16650</name>
</gene>
<sequence>MKSLLLATFLPACLIAADESPDLSKMKVDKLYETLCASCHAADLSGGQGPSFLDGEWKHGDTDADIFQTILKGNISLGMTPWEGILTDEQIRSLVIFLREKEKEALTKGIEFPKPELGKVSKTEKEDYTIEMVVEEGLKIPWALAFLPDGRKLVSERPGRLRVISADGKLDPKPIEGTPKVISHGQGGLMEVAVHPDYEKNGWIYLGISDGWWEKGEGTDKKGKKNKDKAHTITAVVRGRIKDHQWVDQEWIWKADKKFYSGSGVHFGTRFVFDQGYIYFVIGERGGMMEVQDLTNPKGKIYRLFDDGREPKDNPFVDNKDAIKGIWTYGHRNPQGLDLDPRDGSLYSTEHGPRGGDELNLIRKGANYGWPVITYGMNYNGTPITSETSKEGMEQPVTYWTPSIAVCGLDFYTGDAFPGWKNDLFAGALAKKEVRRLRIEDQKVVEEEVILKDFGRVRDVVDGPDGFLYVIFNGPDQIIRLVPAK</sequence>
<accession>A0A934VHH3</accession>
<dbReference type="RefSeq" id="WP_200282544.1">
    <property type="nucleotide sequence ID" value="NZ_JAENII010000015.1"/>
</dbReference>
<evidence type="ECO:0000259" key="5">
    <source>
        <dbReference type="PROSITE" id="PS51007"/>
    </source>
</evidence>
<evidence type="ECO:0000313" key="6">
    <source>
        <dbReference type="EMBL" id="MBK1828665.1"/>
    </source>
</evidence>
<organism evidence="6 7">
    <name type="scientific">Haloferula rosea</name>
    <dbReference type="NCBI Taxonomy" id="490093"/>
    <lineage>
        <taxon>Bacteria</taxon>
        <taxon>Pseudomonadati</taxon>
        <taxon>Verrucomicrobiota</taxon>
        <taxon>Verrucomicrobiia</taxon>
        <taxon>Verrucomicrobiales</taxon>
        <taxon>Verrucomicrobiaceae</taxon>
        <taxon>Haloferula</taxon>
    </lineage>
</organism>
<feature type="domain" description="Cytochrome c" evidence="5">
    <location>
        <begin position="23"/>
        <end position="102"/>
    </location>
</feature>
<evidence type="ECO:0000313" key="7">
    <source>
        <dbReference type="Proteomes" id="UP000658278"/>
    </source>
</evidence>
<dbReference type="Proteomes" id="UP000658278">
    <property type="component" value="Unassembled WGS sequence"/>
</dbReference>
<dbReference type="InterPro" id="IPR012938">
    <property type="entry name" value="Glc/Sorbosone_DH"/>
</dbReference>
<keyword evidence="3 4" id="KW-0408">Iron</keyword>
<dbReference type="PROSITE" id="PS51007">
    <property type="entry name" value="CYTC"/>
    <property type="match status" value="1"/>
</dbReference>
<dbReference type="GO" id="GO:0009055">
    <property type="term" value="F:electron transfer activity"/>
    <property type="evidence" value="ECO:0007669"/>
    <property type="project" value="InterPro"/>
</dbReference>
<dbReference type="SUPFAM" id="SSF46626">
    <property type="entry name" value="Cytochrome c"/>
    <property type="match status" value="1"/>
</dbReference>
<protein>
    <submittedName>
        <fullName evidence="6">PQQ-dependent sugar dehydrogenase</fullName>
    </submittedName>
</protein>
<dbReference type="Pfam" id="PF07995">
    <property type="entry name" value="GSDH"/>
    <property type="match status" value="1"/>
</dbReference>
<dbReference type="InterPro" id="IPR036909">
    <property type="entry name" value="Cyt_c-like_dom_sf"/>
</dbReference>
<dbReference type="Gene3D" id="1.10.760.10">
    <property type="entry name" value="Cytochrome c-like domain"/>
    <property type="match status" value="1"/>
</dbReference>
<dbReference type="PANTHER" id="PTHR19328">
    <property type="entry name" value="HEDGEHOG-INTERACTING PROTEIN"/>
    <property type="match status" value="1"/>
</dbReference>
<keyword evidence="2 4" id="KW-0479">Metal-binding</keyword>
<dbReference type="Gene3D" id="2.120.10.30">
    <property type="entry name" value="TolB, C-terminal domain"/>
    <property type="match status" value="1"/>
</dbReference>
<evidence type="ECO:0000256" key="4">
    <source>
        <dbReference type="PROSITE-ProRule" id="PRU00433"/>
    </source>
</evidence>
<reference evidence="6" key="1">
    <citation type="submission" date="2021-01" db="EMBL/GenBank/DDBJ databases">
        <title>Modified the classification status of verrucomicrobia.</title>
        <authorList>
            <person name="Feng X."/>
        </authorList>
    </citation>
    <scope>NUCLEOTIDE SEQUENCE</scope>
    <source>
        <strain evidence="6">KCTC 22201</strain>
    </source>
</reference>
<dbReference type="Pfam" id="PF13442">
    <property type="entry name" value="Cytochrome_CBB3"/>
    <property type="match status" value="1"/>
</dbReference>
<evidence type="ECO:0000256" key="1">
    <source>
        <dbReference type="ARBA" id="ARBA00022617"/>
    </source>
</evidence>
<dbReference type="AlphaFoldDB" id="A0A934VHH3"/>
<dbReference type="InterPro" id="IPR009056">
    <property type="entry name" value="Cyt_c-like_dom"/>
</dbReference>
<dbReference type="GO" id="GO:0046872">
    <property type="term" value="F:metal ion binding"/>
    <property type="evidence" value="ECO:0007669"/>
    <property type="project" value="UniProtKB-KW"/>
</dbReference>
<dbReference type="InterPro" id="IPR011042">
    <property type="entry name" value="6-blade_b-propeller_TolB-like"/>
</dbReference>
<proteinExistence type="predicted"/>
<keyword evidence="1 4" id="KW-0349">Heme</keyword>
<comment type="caution">
    <text evidence="6">The sequence shown here is derived from an EMBL/GenBank/DDBJ whole genome shotgun (WGS) entry which is preliminary data.</text>
</comment>
<dbReference type="GO" id="GO:0020037">
    <property type="term" value="F:heme binding"/>
    <property type="evidence" value="ECO:0007669"/>
    <property type="project" value="InterPro"/>
</dbReference>